<feature type="region of interest" description="Disordered" evidence="1">
    <location>
        <begin position="1"/>
        <end position="30"/>
    </location>
</feature>
<reference evidence="3" key="1">
    <citation type="submission" date="2025-08" db="UniProtKB">
        <authorList>
            <consortium name="RefSeq"/>
        </authorList>
    </citation>
    <scope>IDENTIFICATION</scope>
    <source>
        <tissue evidence="3">Total insect</tissue>
    </source>
</reference>
<feature type="region of interest" description="Disordered" evidence="1">
    <location>
        <begin position="66"/>
        <end position="92"/>
    </location>
</feature>
<feature type="compositionally biased region" description="Basic and acidic residues" evidence="1">
    <location>
        <begin position="11"/>
        <end position="23"/>
    </location>
</feature>
<evidence type="ECO:0000313" key="2">
    <source>
        <dbReference type="Proteomes" id="UP000515158"/>
    </source>
</evidence>
<keyword evidence="2" id="KW-1185">Reference proteome</keyword>
<dbReference type="GeneID" id="117648131"/>
<proteinExistence type="predicted"/>
<organism evidence="3">
    <name type="scientific">Thrips palmi</name>
    <name type="common">Melon thrips</name>
    <dbReference type="NCBI Taxonomy" id="161013"/>
    <lineage>
        <taxon>Eukaryota</taxon>
        <taxon>Metazoa</taxon>
        <taxon>Ecdysozoa</taxon>
        <taxon>Arthropoda</taxon>
        <taxon>Hexapoda</taxon>
        <taxon>Insecta</taxon>
        <taxon>Pterygota</taxon>
        <taxon>Neoptera</taxon>
        <taxon>Paraneoptera</taxon>
        <taxon>Thysanoptera</taxon>
        <taxon>Terebrantia</taxon>
        <taxon>Thripoidea</taxon>
        <taxon>Thripidae</taxon>
        <taxon>Thrips</taxon>
    </lineage>
</organism>
<dbReference type="InParanoid" id="A0A6P8Z7Y3"/>
<feature type="compositionally biased region" description="Polar residues" evidence="1">
    <location>
        <begin position="1"/>
        <end position="10"/>
    </location>
</feature>
<dbReference type="AlphaFoldDB" id="A0A6P8Z7Y3"/>
<accession>A0A6P8Z7Y3</accession>
<name>A0A6P8Z7Y3_THRPL</name>
<evidence type="ECO:0000256" key="1">
    <source>
        <dbReference type="SAM" id="MobiDB-lite"/>
    </source>
</evidence>
<gene>
    <name evidence="3" type="primary">LOC117648131</name>
</gene>
<protein>
    <submittedName>
        <fullName evidence="3">Uncharacterized protein LOC117648131</fullName>
    </submittedName>
</protein>
<dbReference type="KEGG" id="tpal:117648131"/>
<dbReference type="Proteomes" id="UP000515158">
    <property type="component" value="Unplaced"/>
</dbReference>
<dbReference type="RefSeq" id="XP_034246271.1">
    <property type="nucleotide sequence ID" value="XM_034390380.1"/>
</dbReference>
<evidence type="ECO:0000313" key="3">
    <source>
        <dbReference type="RefSeq" id="XP_034246271.1"/>
    </source>
</evidence>
<sequence>MSPLLWTSAQDKSDAHTTPAHHDDDEEDVVDDEAVLVQSPTALTASSGLATRMLQYAGQLWSSAEQGTSAAGRQMGRHAAVIPSSAPPLTSPPALAAIRKAVHLLKEKQD</sequence>